<keyword evidence="1" id="KW-1133">Transmembrane helix</keyword>
<dbReference type="Gene3D" id="1.20.58.390">
    <property type="entry name" value="Neurotransmitter-gated ion-channel transmembrane domain"/>
    <property type="match status" value="1"/>
</dbReference>
<protein>
    <submittedName>
        <fullName evidence="2">Uncharacterized protein</fullName>
    </submittedName>
</protein>
<keyword evidence="1" id="KW-0812">Transmembrane</keyword>
<name>A0A3P6RZJ4_CYLGO</name>
<evidence type="ECO:0000256" key="1">
    <source>
        <dbReference type="SAM" id="Phobius"/>
    </source>
</evidence>
<evidence type="ECO:0000313" key="2">
    <source>
        <dbReference type="EMBL" id="VDK61833.1"/>
    </source>
</evidence>
<keyword evidence="1" id="KW-0472">Membrane</keyword>
<dbReference type="AlphaFoldDB" id="A0A3P6RZJ4"/>
<keyword evidence="3" id="KW-1185">Reference proteome</keyword>
<sequence length="94" mass="10452">MLFIAWLSFYIDRTDYGTRLMLILASVALQIAFCSLFIYLSGVYVATTTPADVWCALLAVHSGAVVMFVSWINDKTRKEKFGSLLSSSPIGLHQ</sequence>
<proteinExistence type="predicted"/>
<dbReference type="EMBL" id="UYRV01016292">
    <property type="protein sequence ID" value="VDK61833.1"/>
    <property type="molecule type" value="Genomic_DNA"/>
</dbReference>
<organism evidence="2 3">
    <name type="scientific">Cylicostephanus goldi</name>
    <name type="common">Nematode worm</name>
    <dbReference type="NCBI Taxonomy" id="71465"/>
    <lineage>
        <taxon>Eukaryota</taxon>
        <taxon>Metazoa</taxon>
        <taxon>Ecdysozoa</taxon>
        <taxon>Nematoda</taxon>
        <taxon>Chromadorea</taxon>
        <taxon>Rhabditida</taxon>
        <taxon>Rhabditina</taxon>
        <taxon>Rhabditomorpha</taxon>
        <taxon>Strongyloidea</taxon>
        <taxon>Strongylidae</taxon>
        <taxon>Cylicostephanus</taxon>
    </lineage>
</organism>
<reference evidence="2 3" key="1">
    <citation type="submission" date="2018-11" db="EMBL/GenBank/DDBJ databases">
        <authorList>
            <consortium name="Pathogen Informatics"/>
        </authorList>
    </citation>
    <scope>NUCLEOTIDE SEQUENCE [LARGE SCALE GENOMIC DNA]</scope>
</reference>
<dbReference type="OrthoDB" id="5872806at2759"/>
<dbReference type="InterPro" id="IPR038050">
    <property type="entry name" value="Neuro_actylchol_rec"/>
</dbReference>
<feature type="transmembrane region" description="Helical" evidence="1">
    <location>
        <begin position="20"/>
        <end position="45"/>
    </location>
</feature>
<gene>
    <name evidence="2" type="ORF">CGOC_LOCUS5381</name>
</gene>
<evidence type="ECO:0000313" key="3">
    <source>
        <dbReference type="Proteomes" id="UP000271889"/>
    </source>
</evidence>
<accession>A0A3P6RZJ4</accession>
<feature type="transmembrane region" description="Helical" evidence="1">
    <location>
        <begin position="51"/>
        <end position="72"/>
    </location>
</feature>
<dbReference type="Proteomes" id="UP000271889">
    <property type="component" value="Unassembled WGS sequence"/>
</dbReference>